<name>A0A6A8GFX7_9EURY</name>
<keyword evidence="4" id="KW-1185">Reference proteome</keyword>
<dbReference type="RefSeq" id="WP_151162606.1">
    <property type="nucleotide sequence ID" value="NZ_WKJO01000001.1"/>
</dbReference>
<evidence type="ECO:0000256" key="1">
    <source>
        <dbReference type="SAM" id="Phobius"/>
    </source>
</evidence>
<feature type="transmembrane region" description="Helical" evidence="1">
    <location>
        <begin position="12"/>
        <end position="40"/>
    </location>
</feature>
<evidence type="ECO:0000259" key="2">
    <source>
        <dbReference type="Pfam" id="PF07790"/>
    </source>
</evidence>
<dbReference type="AlphaFoldDB" id="A0A6A8GFX7"/>
<dbReference type="NCBIfam" id="TIGR02537">
    <property type="entry name" value="arch_flag_Nterm"/>
    <property type="match status" value="1"/>
</dbReference>
<evidence type="ECO:0000313" key="4">
    <source>
        <dbReference type="Proteomes" id="UP000439022"/>
    </source>
</evidence>
<dbReference type="Proteomes" id="UP000439022">
    <property type="component" value="Unassembled WGS sequence"/>
</dbReference>
<dbReference type="PANTHER" id="PTHR38138:SF1">
    <property type="entry name" value="ARCHAEAL TYPE IV PILIN N-TERMINAL DOMAIN-CONTAINING PROTEIN"/>
    <property type="match status" value="1"/>
</dbReference>
<comment type="caution">
    <text evidence="3">The sequence shown here is derived from an EMBL/GenBank/DDBJ whole genome shotgun (WGS) entry which is preliminary data.</text>
</comment>
<dbReference type="PANTHER" id="PTHR38138">
    <property type="entry name" value="VNG6441H"/>
    <property type="match status" value="1"/>
</dbReference>
<sequence>MQLKNLFTEDRAVSPVIGVILMVAITVILAAVIGTFVLGLGDQVSETAPQASFSFDYDSGTTGNNFTITHESGEAIPASQLNITGDNISSASFTAGADNKVSAGESAVISPDAAFADGDTVRIVWTSESGSTSSTLQKWTYNG</sequence>
<keyword evidence="1" id="KW-0812">Transmembrane</keyword>
<proteinExistence type="predicted"/>
<evidence type="ECO:0000313" key="3">
    <source>
        <dbReference type="EMBL" id="MRX22055.1"/>
    </source>
</evidence>
<dbReference type="EMBL" id="WKJO01000001">
    <property type="protein sequence ID" value="MRX22055.1"/>
    <property type="molecule type" value="Genomic_DNA"/>
</dbReference>
<organism evidence="3 4">
    <name type="scientific">Haloferax litoreum</name>
    <dbReference type="NCBI Taxonomy" id="2666140"/>
    <lineage>
        <taxon>Archaea</taxon>
        <taxon>Methanobacteriati</taxon>
        <taxon>Methanobacteriota</taxon>
        <taxon>Stenosarchaea group</taxon>
        <taxon>Halobacteria</taxon>
        <taxon>Halobacteriales</taxon>
        <taxon>Haloferacaceae</taxon>
        <taxon>Haloferax</taxon>
    </lineage>
</organism>
<reference evidence="3 4" key="1">
    <citation type="submission" date="2019-11" db="EMBL/GenBank/DDBJ databases">
        <title>Whole genome sequence of Haloferax sp. MBLA0076.</title>
        <authorList>
            <person name="Seo M.-J."/>
            <person name="Cho E.-S."/>
        </authorList>
    </citation>
    <scope>NUCLEOTIDE SEQUENCE [LARGE SCALE GENOMIC DNA]</scope>
    <source>
        <strain evidence="3 4">MBLA0076</strain>
    </source>
</reference>
<dbReference type="Pfam" id="PF07790">
    <property type="entry name" value="Pilin_N"/>
    <property type="match status" value="1"/>
</dbReference>
<protein>
    <submittedName>
        <fullName evidence="3">Type IV pilin</fullName>
    </submittedName>
</protein>
<gene>
    <name evidence="3" type="ORF">GJR96_08805</name>
</gene>
<dbReference type="InterPro" id="IPR012859">
    <property type="entry name" value="Pilin_N_archaeal"/>
</dbReference>
<feature type="domain" description="Archaeal Type IV pilin N-terminal" evidence="2">
    <location>
        <begin position="11"/>
        <end position="86"/>
    </location>
</feature>
<keyword evidence="1" id="KW-1133">Transmembrane helix</keyword>
<keyword evidence="1" id="KW-0472">Membrane</keyword>
<dbReference type="InterPro" id="IPR013373">
    <property type="entry name" value="Flagellin/pilin_N_arc"/>
</dbReference>
<accession>A0A6A8GFX7</accession>